<dbReference type="OMA" id="FRSEHYQ"/>
<dbReference type="Proteomes" id="UP000025227">
    <property type="component" value="Unplaced"/>
</dbReference>
<dbReference type="WBParaSite" id="HCON_00154310-00001">
    <property type="protein sequence ID" value="HCON_00154310-00001"/>
    <property type="gene ID" value="HCON_00154310"/>
</dbReference>
<reference evidence="2" key="1">
    <citation type="submission" date="2020-12" db="UniProtKB">
        <authorList>
            <consortium name="WormBaseParasite"/>
        </authorList>
    </citation>
    <scope>IDENTIFICATION</scope>
    <source>
        <strain evidence="2">MHco3</strain>
    </source>
</reference>
<dbReference type="OrthoDB" id="10392555at2759"/>
<accession>A0A7I4YWQ1</accession>
<name>A0A7I4YWQ1_HAECO</name>
<evidence type="ECO:0000313" key="1">
    <source>
        <dbReference type="Proteomes" id="UP000025227"/>
    </source>
</evidence>
<organism evidence="1 2">
    <name type="scientific">Haemonchus contortus</name>
    <name type="common">Barber pole worm</name>
    <dbReference type="NCBI Taxonomy" id="6289"/>
    <lineage>
        <taxon>Eukaryota</taxon>
        <taxon>Metazoa</taxon>
        <taxon>Ecdysozoa</taxon>
        <taxon>Nematoda</taxon>
        <taxon>Chromadorea</taxon>
        <taxon>Rhabditida</taxon>
        <taxon>Rhabditina</taxon>
        <taxon>Rhabditomorpha</taxon>
        <taxon>Strongyloidea</taxon>
        <taxon>Trichostrongylidae</taxon>
        <taxon>Haemonchus</taxon>
    </lineage>
</organism>
<keyword evidence="1" id="KW-1185">Reference proteome</keyword>
<sequence>MIMHYMEKFYYNIYDKPESFEDFYRKLRTNYWERSQVSGGGATSQTRESSSGKQWKRVGNKYQWASNMFVIVNRTSQSALAYTGTLGSQFGSGAVSLLGPLNDMEVFKSDVVLSSPYDYLTHQLFPMISMKEKKIKFAYSNTGGSVLFSKALPRVFYAMALGGLSVPSEKVLVSPMSFLRMSDDSLELSGSPYKGQIFLDGIDFLLNIPVIQQKRLDRSQPDESVAIEIRGNRVFATHADASKDISFIPAGI</sequence>
<proteinExistence type="predicted"/>
<protein>
    <submittedName>
        <fullName evidence="2">Peptidase A1 domain-containing protein</fullName>
    </submittedName>
</protein>
<dbReference type="AlphaFoldDB" id="A0A7I4YWQ1"/>
<evidence type="ECO:0000313" key="2">
    <source>
        <dbReference type="WBParaSite" id="HCON_00154310-00001"/>
    </source>
</evidence>